<dbReference type="GO" id="GO:0045892">
    <property type="term" value="P:negative regulation of DNA-templated transcription"/>
    <property type="evidence" value="ECO:0007669"/>
    <property type="project" value="InterPro"/>
</dbReference>
<evidence type="ECO:0000313" key="7">
    <source>
        <dbReference type="Proteomes" id="UP000002066"/>
    </source>
</evidence>
<dbReference type="InterPro" id="IPR050109">
    <property type="entry name" value="HTH-type_TetR-like_transc_reg"/>
</dbReference>
<dbReference type="EMBL" id="CP002475">
    <property type="protein sequence ID" value="ADW07092.1"/>
    <property type="molecule type" value="Genomic_DNA"/>
</dbReference>
<dbReference type="OrthoDB" id="329481at2"/>
<dbReference type="SUPFAM" id="SSF48498">
    <property type="entry name" value="Tetracyclin repressor-like, C-terminal domain"/>
    <property type="match status" value="1"/>
</dbReference>
<dbReference type="KEGG" id="sfa:Sfla_5700"/>
<protein>
    <submittedName>
        <fullName evidence="6">Regulatory protein TetR</fullName>
    </submittedName>
</protein>
<dbReference type="GO" id="GO:0000976">
    <property type="term" value="F:transcription cis-regulatory region binding"/>
    <property type="evidence" value="ECO:0007669"/>
    <property type="project" value="TreeGrafter"/>
</dbReference>
<dbReference type="InterPro" id="IPR004111">
    <property type="entry name" value="Repressor_TetR_C"/>
</dbReference>
<keyword evidence="1" id="KW-0805">Transcription regulation</keyword>
<keyword evidence="2 4" id="KW-0238">DNA-binding</keyword>
<accession>A0A8D4BDV7</accession>
<dbReference type="PROSITE" id="PS50977">
    <property type="entry name" value="HTH_TETR_2"/>
    <property type="match status" value="1"/>
</dbReference>
<dbReference type="Pfam" id="PF02909">
    <property type="entry name" value="TetR_C_1"/>
    <property type="match status" value="1"/>
</dbReference>
<dbReference type="InterPro" id="IPR009057">
    <property type="entry name" value="Homeodomain-like_sf"/>
</dbReference>
<evidence type="ECO:0000256" key="3">
    <source>
        <dbReference type="ARBA" id="ARBA00023163"/>
    </source>
</evidence>
<name>A0A8D4BDV7_STRFA</name>
<evidence type="ECO:0000256" key="1">
    <source>
        <dbReference type="ARBA" id="ARBA00023015"/>
    </source>
</evidence>
<dbReference type="InterPro" id="IPR036271">
    <property type="entry name" value="Tet_transcr_reg_TetR-rel_C_sf"/>
</dbReference>
<organism evidence="6 7">
    <name type="scientific">Streptomyces pratensis (strain ATCC 33331 / IAF-45CD)</name>
    <dbReference type="NCBI Taxonomy" id="591167"/>
    <lineage>
        <taxon>Bacteria</taxon>
        <taxon>Bacillati</taxon>
        <taxon>Actinomycetota</taxon>
        <taxon>Actinomycetes</taxon>
        <taxon>Kitasatosporales</taxon>
        <taxon>Streptomycetaceae</taxon>
        <taxon>Streptomyces</taxon>
    </lineage>
</organism>
<dbReference type="PANTHER" id="PTHR30055:SF151">
    <property type="entry name" value="TRANSCRIPTIONAL REGULATORY PROTEIN"/>
    <property type="match status" value="1"/>
</dbReference>
<feature type="domain" description="HTH tetR-type" evidence="5">
    <location>
        <begin position="19"/>
        <end position="79"/>
    </location>
</feature>
<gene>
    <name evidence="6" type="ordered locus">Sfla_5700</name>
</gene>
<dbReference type="InterPro" id="IPR001647">
    <property type="entry name" value="HTH_TetR"/>
</dbReference>
<keyword evidence="3" id="KW-0804">Transcription</keyword>
<evidence type="ECO:0000313" key="6">
    <source>
        <dbReference type="EMBL" id="ADW07092.1"/>
    </source>
</evidence>
<evidence type="ECO:0000256" key="4">
    <source>
        <dbReference type="PROSITE-ProRule" id="PRU00335"/>
    </source>
</evidence>
<evidence type="ECO:0000259" key="5">
    <source>
        <dbReference type="PROSITE" id="PS50977"/>
    </source>
</evidence>
<evidence type="ECO:0000256" key="2">
    <source>
        <dbReference type="ARBA" id="ARBA00023125"/>
    </source>
</evidence>
<dbReference type="PANTHER" id="PTHR30055">
    <property type="entry name" value="HTH-TYPE TRANSCRIPTIONAL REGULATOR RUTR"/>
    <property type="match status" value="1"/>
</dbReference>
<dbReference type="Gene3D" id="1.10.357.10">
    <property type="entry name" value="Tetracycline Repressor, domain 2"/>
    <property type="match status" value="1"/>
</dbReference>
<dbReference type="Proteomes" id="UP000002066">
    <property type="component" value="Chromosome"/>
</dbReference>
<proteinExistence type="predicted"/>
<dbReference type="AlphaFoldDB" id="A0A8D4BDV7"/>
<dbReference type="SUPFAM" id="SSF46689">
    <property type="entry name" value="Homeodomain-like"/>
    <property type="match status" value="1"/>
</dbReference>
<sequence length="230" mass="24101">MTPRTPAPRSRRDRPAKPALTHDAIVAAAVRLMAAEGLQRVTMRRLAQELDTGPASLYVYVAGTAELHAAILADLLGEVDLASAAGDGDWRDRLAQVLLSYTRVLFDHPGLAHSALVARPSGPHYLALVETILALLHEGGVPDGQAAWGVDVLLQVATATAAEQSARSGDPDAEKDHDALVEALGQASSRTYPRIAALGADLSSGSPQQRLAWIFRAVVNGTAGTPRSAG</sequence>
<dbReference type="GO" id="GO:0003700">
    <property type="term" value="F:DNA-binding transcription factor activity"/>
    <property type="evidence" value="ECO:0007669"/>
    <property type="project" value="TreeGrafter"/>
</dbReference>
<dbReference type="Pfam" id="PF00440">
    <property type="entry name" value="TetR_N"/>
    <property type="match status" value="1"/>
</dbReference>
<feature type="DNA-binding region" description="H-T-H motif" evidence="4">
    <location>
        <begin position="42"/>
        <end position="61"/>
    </location>
</feature>
<reference evidence="6 7" key="1">
    <citation type="submission" date="2011-01" db="EMBL/GenBank/DDBJ databases">
        <title>Complete sequence of chromosome of Streptomyces flavogriseus ATCC 33331.</title>
        <authorList>
            <consortium name="US DOE Joint Genome Institute"/>
            <person name="Lucas S."/>
            <person name="Copeland A."/>
            <person name="Lapidus A."/>
            <person name="Cheng J.-F."/>
            <person name="Goodwin L."/>
            <person name="Pitluck S."/>
            <person name="Davenport K."/>
            <person name="Detter J.C."/>
            <person name="Han C."/>
            <person name="Tapia R."/>
            <person name="Land M."/>
            <person name="Hauser L."/>
            <person name="Kyrpides N."/>
            <person name="Ivanova N."/>
            <person name="Ovchinnikova G."/>
            <person name="Pagani I."/>
            <person name="Brumm P."/>
            <person name="Mead D."/>
            <person name="Woyke T."/>
        </authorList>
    </citation>
    <scope>NUCLEOTIDE SEQUENCE [LARGE SCALE GENOMIC DNA]</scope>
    <source>
        <strain evidence="7">ATCC 33331 / IAF-45CD</strain>
    </source>
</reference>